<comment type="similarity">
    <text evidence="1">Belongs to the transglycosylase family. Rpf subfamily.</text>
</comment>
<evidence type="ECO:0000313" key="6">
    <source>
        <dbReference type="EMBL" id="SDH48402.1"/>
    </source>
</evidence>
<dbReference type="InterPro" id="IPR010618">
    <property type="entry name" value="RPF"/>
</dbReference>
<dbReference type="CDD" id="cd00118">
    <property type="entry name" value="LysM"/>
    <property type="match status" value="1"/>
</dbReference>
<dbReference type="Gene3D" id="3.10.350.10">
    <property type="entry name" value="LysM domain"/>
    <property type="match status" value="1"/>
</dbReference>
<dbReference type="PANTHER" id="PTHR34700">
    <property type="entry name" value="POTASSIUM BINDING PROTEIN KBP"/>
    <property type="match status" value="1"/>
</dbReference>
<dbReference type="SMART" id="SM00257">
    <property type="entry name" value="LysM"/>
    <property type="match status" value="1"/>
</dbReference>
<reference evidence="7" key="1">
    <citation type="submission" date="2016-10" db="EMBL/GenBank/DDBJ databases">
        <authorList>
            <person name="Varghese N."/>
            <person name="Submissions S."/>
        </authorList>
    </citation>
    <scope>NUCLEOTIDE SEQUENCE [LARGE SCALE GENOMIC DNA]</scope>
    <source>
        <strain evidence="7">DSM 22002</strain>
    </source>
</reference>
<dbReference type="EMBL" id="LT629695">
    <property type="protein sequence ID" value="SDH48402.1"/>
    <property type="molecule type" value="Genomic_DNA"/>
</dbReference>
<dbReference type="SUPFAM" id="SSF53955">
    <property type="entry name" value="Lysozyme-like"/>
    <property type="match status" value="1"/>
</dbReference>
<dbReference type="InterPro" id="IPR036779">
    <property type="entry name" value="LysM_dom_sf"/>
</dbReference>
<dbReference type="RefSeq" id="WP_092503659.1">
    <property type="nucleotide sequence ID" value="NZ_LT629695.1"/>
</dbReference>
<feature type="signal peptide" evidence="4">
    <location>
        <begin position="1"/>
        <end position="43"/>
    </location>
</feature>
<dbReference type="InterPro" id="IPR018392">
    <property type="entry name" value="LysM"/>
</dbReference>
<dbReference type="InterPro" id="IPR052196">
    <property type="entry name" value="Bact_Kbp"/>
</dbReference>
<gene>
    <name evidence="6" type="ORF">SAMN04489720_1395</name>
</gene>
<dbReference type="PROSITE" id="PS51782">
    <property type="entry name" value="LYSM"/>
    <property type="match status" value="1"/>
</dbReference>
<organism evidence="6 7">
    <name type="scientific">Agrococcus jejuensis</name>
    <dbReference type="NCBI Taxonomy" id="399736"/>
    <lineage>
        <taxon>Bacteria</taxon>
        <taxon>Bacillati</taxon>
        <taxon>Actinomycetota</taxon>
        <taxon>Actinomycetes</taxon>
        <taxon>Micrococcales</taxon>
        <taxon>Microbacteriaceae</taxon>
        <taxon>Agrococcus</taxon>
    </lineage>
</organism>
<sequence length="221" mass="21966">MQDTFDTRRITRTKRARRAGLATATTGVAVAAAMLLAPTTANAADDATWDALAQCESSGNWAIDTGNGYYGGLQFSQSTWEANGGTGNPAAASREEQIRVAENTLASQGWGAWPSCSAQIGATGAAEPSAAAPAPQPAPAEAAPAAPAEAAPAAPAAPAQQLPDVAPSDRTITVQPGDTLSGIAAANGVASGYLGIAAVNQGVISDPDVIFAGQQLVLPAS</sequence>
<feature type="compositionally biased region" description="Low complexity" evidence="3">
    <location>
        <begin position="127"/>
        <end position="161"/>
    </location>
</feature>
<keyword evidence="4" id="KW-0732">Signal</keyword>
<name>A0A1G8CSH1_9MICO</name>
<dbReference type="Pfam" id="PF01476">
    <property type="entry name" value="LysM"/>
    <property type="match status" value="1"/>
</dbReference>
<keyword evidence="7" id="KW-1185">Reference proteome</keyword>
<accession>A0A1G8CSH1</accession>
<proteinExistence type="inferred from homology"/>
<evidence type="ECO:0000313" key="7">
    <source>
        <dbReference type="Proteomes" id="UP000198822"/>
    </source>
</evidence>
<protein>
    <submittedName>
        <fullName evidence="6">LysM domain-containing protein</fullName>
    </submittedName>
</protein>
<feature type="domain" description="LysM" evidence="5">
    <location>
        <begin position="170"/>
        <end position="218"/>
    </location>
</feature>
<dbReference type="CDD" id="cd13925">
    <property type="entry name" value="RPF"/>
    <property type="match status" value="1"/>
</dbReference>
<dbReference type="InterPro" id="IPR023346">
    <property type="entry name" value="Lysozyme-like_dom_sf"/>
</dbReference>
<evidence type="ECO:0000256" key="3">
    <source>
        <dbReference type="SAM" id="MobiDB-lite"/>
    </source>
</evidence>
<dbReference type="OrthoDB" id="1404170at2"/>
<evidence type="ECO:0000256" key="2">
    <source>
        <dbReference type="ARBA" id="ARBA00022801"/>
    </source>
</evidence>
<dbReference type="SUPFAM" id="SSF54106">
    <property type="entry name" value="LysM domain"/>
    <property type="match status" value="1"/>
</dbReference>
<dbReference type="STRING" id="399736.SAMN04489720_1395"/>
<dbReference type="Pfam" id="PF06737">
    <property type="entry name" value="Transglycosylas"/>
    <property type="match status" value="1"/>
</dbReference>
<evidence type="ECO:0000259" key="5">
    <source>
        <dbReference type="PROSITE" id="PS51782"/>
    </source>
</evidence>
<dbReference type="Gene3D" id="1.10.530.10">
    <property type="match status" value="1"/>
</dbReference>
<evidence type="ECO:0000256" key="1">
    <source>
        <dbReference type="ARBA" id="ARBA00010830"/>
    </source>
</evidence>
<feature type="region of interest" description="Disordered" evidence="3">
    <location>
        <begin position="127"/>
        <end position="170"/>
    </location>
</feature>
<dbReference type="AlphaFoldDB" id="A0A1G8CSH1"/>
<feature type="chain" id="PRO_5009243174" evidence="4">
    <location>
        <begin position="44"/>
        <end position="221"/>
    </location>
</feature>
<keyword evidence="2" id="KW-0378">Hydrolase</keyword>
<dbReference type="Proteomes" id="UP000198822">
    <property type="component" value="Chromosome I"/>
</dbReference>
<evidence type="ECO:0000256" key="4">
    <source>
        <dbReference type="SAM" id="SignalP"/>
    </source>
</evidence>
<dbReference type="GO" id="GO:0016787">
    <property type="term" value="F:hydrolase activity"/>
    <property type="evidence" value="ECO:0007669"/>
    <property type="project" value="UniProtKB-KW"/>
</dbReference>
<dbReference type="PANTHER" id="PTHR34700:SF4">
    <property type="entry name" value="PHAGE-LIKE ELEMENT PBSX PROTEIN XKDP"/>
    <property type="match status" value="1"/>
</dbReference>